<reference evidence="2 3" key="1">
    <citation type="submission" date="2019-03" db="EMBL/GenBank/DDBJ databases">
        <title>Three New Species of Nocardioides, Nocardioides euryhalodurans sp. nov., Nocardioides seonyuensis sp. nov. and Nocardioides eburneoflavus sp. nov., Iolated from Soil.</title>
        <authorList>
            <person name="Roh S.G."/>
            <person name="Lee C."/>
            <person name="Kim M.-K."/>
            <person name="Kim S.B."/>
        </authorList>
    </citation>
    <scope>NUCLEOTIDE SEQUENCE [LARGE SCALE GENOMIC DNA]</scope>
    <source>
        <strain evidence="2 3">MMS17-SY117</strain>
    </source>
</reference>
<gene>
    <name evidence="2" type="ORF">EXE57_11760</name>
</gene>
<evidence type="ECO:0000256" key="1">
    <source>
        <dbReference type="SAM" id="Phobius"/>
    </source>
</evidence>
<evidence type="ECO:0008006" key="4">
    <source>
        <dbReference type="Google" id="ProtNLM"/>
    </source>
</evidence>
<organism evidence="2 3">
    <name type="scientific">Nocardioides euryhalodurans</name>
    <dbReference type="NCBI Taxonomy" id="2518370"/>
    <lineage>
        <taxon>Bacteria</taxon>
        <taxon>Bacillati</taxon>
        <taxon>Actinomycetota</taxon>
        <taxon>Actinomycetes</taxon>
        <taxon>Propionibacteriales</taxon>
        <taxon>Nocardioidaceae</taxon>
        <taxon>Nocardioides</taxon>
    </lineage>
</organism>
<dbReference type="KEGG" id="noy:EXE57_11760"/>
<keyword evidence="3" id="KW-1185">Reference proteome</keyword>
<protein>
    <recommendedName>
        <fullName evidence="4">DUF3311 domain-containing protein</fullName>
    </recommendedName>
</protein>
<dbReference type="EMBL" id="CP038267">
    <property type="protein sequence ID" value="QBR92874.1"/>
    <property type="molecule type" value="Genomic_DNA"/>
</dbReference>
<accession>A0A4P7GLZ5</accession>
<dbReference type="AlphaFoldDB" id="A0A4P7GLZ5"/>
<sequence>MSAPPVRPHETRETREPIRMPWLWVALVGVLLVIVPWWAPDGSIEPLVLGLPAWFVVSVVASLVFSGLTCWACLSGWNVVEDEEEQAAAAAREAVGGRTS</sequence>
<proteinExistence type="predicted"/>
<name>A0A4P7GLZ5_9ACTN</name>
<feature type="transmembrane region" description="Helical" evidence="1">
    <location>
        <begin position="21"/>
        <end position="39"/>
    </location>
</feature>
<keyword evidence="1" id="KW-1133">Transmembrane helix</keyword>
<feature type="transmembrane region" description="Helical" evidence="1">
    <location>
        <begin position="51"/>
        <end position="74"/>
    </location>
</feature>
<evidence type="ECO:0000313" key="3">
    <source>
        <dbReference type="Proteomes" id="UP000294894"/>
    </source>
</evidence>
<dbReference type="Proteomes" id="UP000294894">
    <property type="component" value="Chromosome"/>
</dbReference>
<keyword evidence="1" id="KW-0812">Transmembrane</keyword>
<keyword evidence="1" id="KW-0472">Membrane</keyword>
<evidence type="ECO:0000313" key="2">
    <source>
        <dbReference type="EMBL" id="QBR92874.1"/>
    </source>
</evidence>
<dbReference type="RefSeq" id="WP_135077725.1">
    <property type="nucleotide sequence ID" value="NZ_CP038267.1"/>
</dbReference>